<accession>A0A1C3XEN6</accession>
<reference evidence="2" key="1">
    <citation type="submission" date="2016-08" db="EMBL/GenBank/DDBJ databases">
        <authorList>
            <person name="Varghese N."/>
            <person name="Submissions Spin"/>
        </authorList>
    </citation>
    <scope>NUCLEOTIDE SEQUENCE [LARGE SCALE GENOMIC DNA]</scope>
    <source>
        <strain evidence="2">ERR11</strain>
    </source>
</reference>
<protein>
    <submittedName>
        <fullName evidence="1">Uncharacterized protein</fullName>
    </submittedName>
</protein>
<gene>
    <name evidence="1" type="ORF">GA0061098_1014188</name>
</gene>
<dbReference type="Proteomes" id="UP000199184">
    <property type="component" value="Unassembled WGS sequence"/>
</dbReference>
<dbReference type="AlphaFoldDB" id="A0A1C3XEN6"/>
<proteinExistence type="predicted"/>
<sequence>MCARCAQLVEKLQQYRRIADRVGDKLTTAALDNLAEQYAAQKLAMHPKAEERPNGS</sequence>
<evidence type="ECO:0000313" key="1">
    <source>
        <dbReference type="EMBL" id="SCB50605.1"/>
    </source>
</evidence>
<keyword evidence="2" id="KW-1185">Reference proteome</keyword>
<evidence type="ECO:0000313" key="2">
    <source>
        <dbReference type="Proteomes" id="UP000199184"/>
    </source>
</evidence>
<dbReference type="EMBL" id="FMAI01000014">
    <property type="protein sequence ID" value="SCB50605.1"/>
    <property type="molecule type" value="Genomic_DNA"/>
</dbReference>
<organism evidence="1 2">
    <name type="scientific">Bradyrhizobium shewense</name>
    <dbReference type="NCBI Taxonomy" id="1761772"/>
    <lineage>
        <taxon>Bacteria</taxon>
        <taxon>Pseudomonadati</taxon>
        <taxon>Pseudomonadota</taxon>
        <taxon>Alphaproteobacteria</taxon>
        <taxon>Hyphomicrobiales</taxon>
        <taxon>Nitrobacteraceae</taxon>
        <taxon>Bradyrhizobium</taxon>
    </lineage>
</organism>
<name>A0A1C3XEN6_9BRAD</name>